<evidence type="ECO:0000256" key="2">
    <source>
        <dbReference type="ARBA" id="ARBA00022679"/>
    </source>
</evidence>
<evidence type="ECO:0000256" key="1">
    <source>
        <dbReference type="ARBA" id="ARBA00005715"/>
    </source>
</evidence>
<evidence type="ECO:0000313" key="10">
    <source>
        <dbReference type="Proteomes" id="UP001309705"/>
    </source>
</evidence>
<evidence type="ECO:0000256" key="4">
    <source>
        <dbReference type="ARBA" id="ARBA00022777"/>
    </source>
</evidence>
<dbReference type="Gene3D" id="3.40.980.20">
    <property type="entry name" value="Four-carbon acid sugar kinase, nucleotide binding domain"/>
    <property type="match status" value="1"/>
</dbReference>
<keyword evidence="2" id="KW-0808">Transferase</keyword>
<dbReference type="NCBIfam" id="NF047819">
    <property type="entry name" value="ThrnKinDtnkGamma"/>
    <property type="match status" value="1"/>
</dbReference>
<keyword evidence="10" id="KW-1185">Reference proteome</keyword>
<dbReference type="Proteomes" id="UP001309705">
    <property type="component" value="Unassembled WGS sequence"/>
</dbReference>
<keyword evidence="5" id="KW-0067">ATP-binding</keyword>
<keyword evidence="3" id="KW-0547">Nucleotide-binding</keyword>
<dbReference type="InterPro" id="IPR031475">
    <property type="entry name" value="NBD_C"/>
</dbReference>
<dbReference type="Pfam" id="PF07005">
    <property type="entry name" value="SBD_N"/>
    <property type="match status" value="1"/>
</dbReference>
<dbReference type="InterPro" id="IPR042213">
    <property type="entry name" value="NBD_C_sf"/>
</dbReference>
<feature type="domain" description="Four-carbon acid sugar kinase nucleotide binding" evidence="8">
    <location>
        <begin position="249"/>
        <end position="430"/>
    </location>
</feature>
<evidence type="ECO:0000256" key="5">
    <source>
        <dbReference type="ARBA" id="ARBA00022840"/>
    </source>
</evidence>
<dbReference type="Gene3D" id="3.40.50.10840">
    <property type="entry name" value="Putative sugar-binding, N-terminal domain"/>
    <property type="match status" value="1"/>
</dbReference>
<evidence type="ECO:0000259" key="8">
    <source>
        <dbReference type="Pfam" id="PF17042"/>
    </source>
</evidence>
<keyword evidence="4 9" id="KW-0418">Kinase</keyword>
<comment type="caution">
    <text evidence="9">The sequence shown here is derived from an EMBL/GenBank/DDBJ whole genome shotgun (WGS) entry which is preliminary data.</text>
</comment>
<name>A0ABU6JXG1_9GAMM</name>
<dbReference type="EMBL" id="JAYWTM010000033">
    <property type="protein sequence ID" value="MEC5344959.1"/>
    <property type="molecule type" value="Genomic_DNA"/>
</dbReference>
<reference evidence="9 10" key="1">
    <citation type="journal article" date="2017" name="Int. J. Syst. Evol. Microbiol.">
        <title>Brenneria populi subsp. brevivirga subsp. nov. isolated from symptomatic bark of Populus x euramericana canker, and description of Brenneria populi subsp. populi subsp. nov.</title>
        <authorList>
            <person name="Zheng M.H."/>
            <person name="Piao C.G."/>
            <person name="Xue H."/>
            <person name="Guo M.W."/>
            <person name="Li Y."/>
        </authorList>
    </citation>
    <scope>NUCLEOTIDE SEQUENCE [LARGE SCALE GENOMIC DNA]</scope>
    <source>
        <strain evidence="9 10">D9-5</strain>
    </source>
</reference>
<comment type="similarity">
    <text evidence="1">Belongs to the four-carbon acid sugar kinase family.</text>
</comment>
<keyword evidence="6" id="KW-0119">Carbohydrate metabolism</keyword>
<dbReference type="Pfam" id="PF17042">
    <property type="entry name" value="NBD_C"/>
    <property type="match status" value="1"/>
</dbReference>
<evidence type="ECO:0000256" key="3">
    <source>
        <dbReference type="ARBA" id="ARBA00022741"/>
    </source>
</evidence>
<evidence type="ECO:0000259" key="7">
    <source>
        <dbReference type="Pfam" id="PF07005"/>
    </source>
</evidence>
<dbReference type="SUPFAM" id="SSF142764">
    <property type="entry name" value="YgbK-like"/>
    <property type="match status" value="1"/>
</dbReference>
<evidence type="ECO:0000313" key="9">
    <source>
        <dbReference type="EMBL" id="MEC5344959.1"/>
    </source>
</evidence>
<proteinExistence type="inferred from homology"/>
<gene>
    <name evidence="9" type="ORF">VSX58_20400</name>
</gene>
<dbReference type="RefSeq" id="WP_327619709.1">
    <property type="nucleotide sequence ID" value="NZ_JAYWTM010000033.1"/>
</dbReference>
<protein>
    <submittedName>
        <fullName evidence="9">Four-carbon acid sugar kinase family protein</fullName>
    </submittedName>
</protein>
<organism evidence="9 10">
    <name type="scientific">Brenneria populi</name>
    <dbReference type="NCBI Taxonomy" id="1505588"/>
    <lineage>
        <taxon>Bacteria</taxon>
        <taxon>Pseudomonadati</taxon>
        <taxon>Pseudomonadota</taxon>
        <taxon>Gammaproteobacteria</taxon>
        <taxon>Enterobacterales</taxon>
        <taxon>Pectobacteriaceae</taxon>
        <taxon>Brenneria</taxon>
    </lineage>
</organism>
<evidence type="ECO:0000256" key="6">
    <source>
        <dbReference type="ARBA" id="ARBA00023277"/>
    </source>
</evidence>
<accession>A0ABU6JXG1</accession>
<dbReference type="InterPro" id="IPR010737">
    <property type="entry name" value="4-carb_acid_sugar_kinase_N"/>
</dbReference>
<dbReference type="GO" id="GO:0016301">
    <property type="term" value="F:kinase activity"/>
    <property type="evidence" value="ECO:0007669"/>
    <property type="project" value="UniProtKB-KW"/>
</dbReference>
<dbReference type="InterPro" id="IPR037051">
    <property type="entry name" value="4-carb_acid_sugar_kinase_N_sf"/>
</dbReference>
<sequence>MPNAQRTGTQILVVADDFTGANDAGVGLSLNGVRVSVIFDVNKLSAGAAGNALVINTDSRAASAEVAAQRTAAAIGAWRSLGGKGRIFKKIDSTLRGNIGAETAAALLAAQSPMALIAPAAPTLGRVTRGGQVWVNDRLLTETEFASDPKTPVFSAAVGARLAEQSDLPVAEVPLAQVRQADLARYLGKLADEGIRLAVLDAEHQRDLENIILAAEALPFSPLLVGSAGLSEALAKQIGAQPPVDKPLLAIIGSMSDIAQKQIAFVSRRKNVALVDIDINTLFTASAPAAMERWRRAALTALACGQHCIIRTCHGGSQRFNIDRLCQRHRLSRQQLGETISRSLGELCRNIVLSENIFPDDGGISRRPPGGLYLSGGDIAIAAATALGASGFQIKGRIASCVPWGRLLDSALGDLPVMTKAGGFGNEATLLDVLRFIEEKVSE</sequence>
<feature type="domain" description="Four-carbon acid sugar kinase N-terminal" evidence="7">
    <location>
        <begin position="11"/>
        <end position="234"/>
    </location>
</feature>